<organism evidence="1 2">
    <name type="scientific">Prauserella isguenensis</name>
    <dbReference type="NCBI Taxonomy" id="1470180"/>
    <lineage>
        <taxon>Bacteria</taxon>
        <taxon>Bacillati</taxon>
        <taxon>Actinomycetota</taxon>
        <taxon>Actinomycetes</taxon>
        <taxon>Pseudonocardiales</taxon>
        <taxon>Pseudonocardiaceae</taxon>
        <taxon>Prauserella</taxon>
    </lineage>
</organism>
<name>A0A839S2N6_9PSEU</name>
<keyword evidence="2" id="KW-1185">Reference proteome</keyword>
<dbReference type="RefSeq" id="WP_183655208.1">
    <property type="nucleotide sequence ID" value="NZ_JACHWU010000003.1"/>
</dbReference>
<dbReference type="Proteomes" id="UP000550714">
    <property type="component" value="Unassembled WGS sequence"/>
</dbReference>
<evidence type="ECO:0000313" key="1">
    <source>
        <dbReference type="EMBL" id="MBB3052048.1"/>
    </source>
</evidence>
<comment type="caution">
    <text evidence="1">The sequence shown here is derived from an EMBL/GenBank/DDBJ whole genome shotgun (WGS) entry which is preliminary data.</text>
</comment>
<dbReference type="AlphaFoldDB" id="A0A839S2N6"/>
<proteinExistence type="predicted"/>
<dbReference type="EMBL" id="JACHWU010000003">
    <property type="protein sequence ID" value="MBB3052048.1"/>
    <property type="molecule type" value="Genomic_DNA"/>
</dbReference>
<sequence length="136" mass="14732">MDIPSTQSAPQSIGPGDPARDAVLQAATAPLRNAVGDRLDVEVERLNRVGSRVFLQGTMRSAGGGRADYTDTVFETRRADGVMSDVYVALLEKTDAAVTEGDARSWRVAEYAIGPTDIAWLPWADRHEVPRALFGF</sequence>
<protein>
    <submittedName>
        <fullName evidence="1">Uncharacterized protein</fullName>
    </submittedName>
</protein>
<gene>
    <name evidence="1" type="ORF">FHS23_003077</name>
</gene>
<reference evidence="1 2" key="1">
    <citation type="submission" date="2020-08" db="EMBL/GenBank/DDBJ databases">
        <title>Genomic Encyclopedia of Type Strains, Phase III (KMG-III): the genomes of soil and plant-associated and newly described type strains.</title>
        <authorList>
            <person name="Whitman W."/>
        </authorList>
    </citation>
    <scope>NUCLEOTIDE SEQUENCE [LARGE SCALE GENOMIC DNA]</scope>
    <source>
        <strain evidence="1 2">CECT 8577</strain>
    </source>
</reference>
<evidence type="ECO:0000313" key="2">
    <source>
        <dbReference type="Proteomes" id="UP000550714"/>
    </source>
</evidence>
<accession>A0A839S2N6</accession>